<protein>
    <submittedName>
        <fullName evidence="1">(African queen) hypothetical protein</fullName>
    </submittedName>
</protein>
<proteinExistence type="predicted"/>
<organism evidence="1 2">
    <name type="scientific">Danaus chrysippus</name>
    <name type="common">African queen</name>
    <dbReference type="NCBI Taxonomy" id="151541"/>
    <lineage>
        <taxon>Eukaryota</taxon>
        <taxon>Metazoa</taxon>
        <taxon>Ecdysozoa</taxon>
        <taxon>Arthropoda</taxon>
        <taxon>Hexapoda</taxon>
        <taxon>Insecta</taxon>
        <taxon>Pterygota</taxon>
        <taxon>Neoptera</taxon>
        <taxon>Endopterygota</taxon>
        <taxon>Lepidoptera</taxon>
        <taxon>Glossata</taxon>
        <taxon>Ditrysia</taxon>
        <taxon>Papilionoidea</taxon>
        <taxon>Nymphalidae</taxon>
        <taxon>Danainae</taxon>
        <taxon>Danaini</taxon>
        <taxon>Danaina</taxon>
        <taxon>Danaus</taxon>
        <taxon>Anosia</taxon>
    </lineage>
</organism>
<accession>A0A8J2QS64</accession>
<evidence type="ECO:0000313" key="2">
    <source>
        <dbReference type="Proteomes" id="UP000789524"/>
    </source>
</evidence>
<dbReference type="EMBL" id="CAKASE010000057">
    <property type="protein sequence ID" value="CAG9566507.1"/>
    <property type="molecule type" value="Genomic_DNA"/>
</dbReference>
<dbReference type="AlphaFoldDB" id="A0A8J2QS64"/>
<sequence>MREAIMEQAEFRITNFGNYQIRNKRSVQARFHALLQAVRFANICPTSGHIKWYLFVHSGQEDEGQTMLVDGFSGDKRPENEWHYADAVPECIDAV</sequence>
<keyword evidence="2" id="KW-1185">Reference proteome</keyword>
<name>A0A8J2QS64_9NEOP</name>
<evidence type="ECO:0000313" key="1">
    <source>
        <dbReference type="EMBL" id="CAG9566507.1"/>
    </source>
</evidence>
<comment type="caution">
    <text evidence="1">The sequence shown here is derived from an EMBL/GenBank/DDBJ whole genome shotgun (WGS) entry which is preliminary data.</text>
</comment>
<gene>
    <name evidence="1" type="ORF">DCHRY22_LOCUS7139</name>
</gene>
<reference evidence="1" key="1">
    <citation type="submission" date="2021-09" db="EMBL/GenBank/DDBJ databases">
        <authorList>
            <person name="Martin H S."/>
        </authorList>
    </citation>
    <scope>NUCLEOTIDE SEQUENCE</scope>
</reference>
<dbReference type="Proteomes" id="UP000789524">
    <property type="component" value="Unassembled WGS sequence"/>
</dbReference>